<evidence type="ECO:0000256" key="3">
    <source>
        <dbReference type="PROSITE-ProRule" id="PRU00169"/>
    </source>
</evidence>
<organism evidence="6 7">
    <name type="scientific">Nocardioides panaciterrulae</name>
    <dbReference type="NCBI Taxonomy" id="661492"/>
    <lineage>
        <taxon>Bacteria</taxon>
        <taxon>Bacillati</taxon>
        <taxon>Actinomycetota</taxon>
        <taxon>Actinomycetes</taxon>
        <taxon>Propionibacteriales</taxon>
        <taxon>Nocardioidaceae</taxon>
        <taxon>Nocardioides</taxon>
    </lineage>
</organism>
<evidence type="ECO:0000313" key="6">
    <source>
        <dbReference type="EMBL" id="NYD43787.1"/>
    </source>
</evidence>
<dbReference type="SMART" id="SM00421">
    <property type="entry name" value="HTH_LUXR"/>
    <property type="match status" value="1"/>
</dbReference>
<dbReference type="InterPro" id="IPR058245">
    <property type="entry name" value="NreC/VraR/RcsB-like_REC"/>
</dbReference>
<dbReference type="CDD" id="cd17535">
    <property type="entry name" value="REC_NarL-like"/>
    <property type="match status" value="1"/>
</dbReference>
<dbReference type="PROSITE" id="PS00622">
    <property type="entry name" value="HTH_LUXR_1"/>
    <property type="match status" value="1"/>
</dbReference>
<proteinExistence type="predicted"/>
<dbReference type="GO" id="GO:0006355">
    <property type="term" value="P:regulation of DNA-templated transcription"/>
    <property type="evidence" value="ECO:0007669"/>
    <property type="project" value="InterPro"/>
</dbReference>
<evidence type="ECO:0000259" key="4">
    <source>
        <dbReference type="PROSITE" id="PS50043"/>
    </source>
</evidence>
<dbReference type="PANTHER" id="PTHR43214:SF43">
    <property type="entry name" value="TWO-COMPONENT RESPONSE REGULATOR"/>
    <property type="match status" value="1"/>
</dbReference>
<comment type="caution">
    <text evidence="6">The sequence shown here is derived from an EMBL/GenBank/DDBJ whole genome shotgun (WGS) entry which is preliminary data.</text>
</comment>
<gene>
    <name evidence="6" type="ORF">BJZ21_003870</name>
</gene>
<accession>A0A7Y9EA28</accession>
<dbReference type="Pfam" id="PF00196">
    <property type="entry name" value="GerE"/>
    <property type="match status" value="1"/>
</dbReference>
<evidence type="ECO:0000313" key="7">
    <source>
        <dbReference type="Proteomes" id="UP000535511"/>
    </source>
</evidence>
<dbReference type="PANTHER" id="PTHR43214">
    <property type="entry name" value="TWO-COMPONENT RESPONSE REGULATOR"/>
    <property type="match status" value="1"/>
</dbReference>
<dbReference type="RefSeq" id="WP_179665263.1">
    <property type="nucleotide sequence ID" value="NZ_JACCBG010000001.1"/>
</dbReference>
<keyword evidence="7" id="KW-1185">Reference proteome</keyword>
<dbReference type="AlphaFoldDB" id="A0A7Y9EA28"/>
<protein>
    <submittedName>
        <fullName evidence="6">DNA-binding NarL/FixJ family response regulator</fullName>
    </submittedName>
</protein>
<dbReference type="Proteomes" id="UP000535511">
    <property type="component" value="Unassembled WGS sequence"/>
</dbReference>
<dbReference type="SMART" id="SM00448">
    <property type="entry name" value="REC"/>
    <property type="match status" value="1"/>
</dbReference>
<dbReference type="PROSITE" id="PS50110">
    <property type="entry name" value="RESPONSE_REGULATORY"/>
    <property type="match status" value="1"/>
</dbReference>
<sequence>MSGPVNGAVGDAVDGGGPAAAPIRVLVVDDHDVLASSLAAVLDQEPDLLSVGVAATLERARALIRTAAPDVVLLDHRLPDGDGVAAIGELLALRSGLRVVVLTASSADHVLVAAIEAGAAGFLSKTRSLAEVTAAVRAAASGEAVISPELLARLLPRLQRDGRPPHEALTGREREVLGLVAGGLTNAAIAEQLVVSVHTVRNHVANLSAKLGAHSKLEALSIAVREGLLPDR</sequence>
<dbReference type="CDD" id="cd06170">
    <property type="entry name" value="LuxR_C_like"/>
    <property type="match status" value="1"/>
</dbReference>
<evidence type="ECO:0000259" key="5">
    <source>
        <dbReference type="PROSITE" id="PS50110"/>
    </source>
</evidence>
<dbReference type="EMBL" id="JACCBG010000001">
    <property type="protein sequence ID" value="NYD43787.1"/>
    <property type="molecule type" value="Genomic_DNA"/>
</dbReference>
<keyword evidence="1 3" id="KW-0597">Phosphoprotein</keyword>
<dbReference type="InterPro" id="IPR039420">
    <property type="entry name" value="WalR-like"/>
</dbReference>
<dbReference type="InterPro" id="IPR000792">
    <property type="entry name" value="Tscrpt_reg_LuxR_C"/>
</dbReference>
<dbReference type="InterPro" id="IPR016032">
    <property type="entry name" value="Sig_transdc_resp-reg_C-effctor"/>
</dbReference>
<dbReference type="SUPFAM" id="SSF46894">
    <property type="entry name" value="C-terminal effector domain of the bipartite response regulators"/>
    <property type="match status" value="1"/>
</dbReference>
<feature type="domain" description="HTH luxR-type" evidence="4">
    <location>
        <begin position="162"/>
        <end position="227"/>
    </location>
</feature>
<dbReference type="GO" id="GO:0003677">
    <property type="term" value="F:DNA binding"/>
    <property type="evidence" value="ECO:0007669"/>
    <property type="project" value="UniProtKB-KW"/>
</dbReference>
<dbReference type="InterPro" id="IPR011006">
    <property type="entry name" value="CheY-like_superfamily"/>
</dbReference>
<name>A0A7Y9EA28_9ACTN</name>
<feature type="domain" description="Response regulatory" evidence="5">
    <location>
        <begin position="24"/>
        <end position="140"/>
    </location>
</feature>
<dbReference type="Pfam" id="PF00072">
    <property type="entry name" value="Response_reg"/>
    <property type="match status" value="1"/>
</dbReference>
<evidence type="ECO:0000256" key="2">
    <source>
        <dbReference type="ARBA" id="ARBA00023125"/>
    </source>
</evidence>
<reference evidence="6 7" key="1">
    <citation type="submission" date="2020-07" db="EMBL/GenBank/DDBJ databases">
        <title>Sequencing the genomes of 1000 actinobacteria strains.</title>
        <authorList>
            <person name="Klenk H.-P."/>
        </authorList>
    </citation>
    <scope>NUCLEOTIDE SEQUENCE [LARGE SCALE GENOMIC DNA]</scope>
    <source>
        <strain evidence="6 7">DSM 21350</strain>
    </source>
</reference>
<feature type="modified residue" description="4-aspartylphosphate" evidence="3">
    <location>
        <position position="75"/>
    </location>
</feature>
<dbReference type="InterPro" id="IPR001789">
    <property type="entry name" value="Sig_transdc_resp-reg_receiver"/>
</dbReference>
<keyword evidence="2 6" id="KW-0238">DNA-binding</keyword>
<dbReference type="PROSITE" id="PS50043">
    <property type="entry name" value="HTH_LUXR_2"/>
    <property type="match status" value="1"/>
</dbReference>
<dbReference type="Gene3D" id="3.40.50.2300">
    <property type="match status" value="1"/>
</dbReference>
<evidence type="ECO:0000256" key="1">
    <source>
        <dbReference type="ARBA" id="ARBA00022553"/>
    </source>
</evidence>
<dbReference type="SUPFAM" id="SSF52172">
    <property type="entry name" value="CheY-like"/>
    <property type="match status" value="1"/>
</dbReference>
<dbReference type="PRINTS" id="PR00038">
    <property type="entry name" value="HTHLUXR"/>
</dbReference>
<dbReference type="GO" id="GO:0000160">
    <property type="term" value="P:phosphorelay signal transduction system"/>
    <property type="evidence" value="ECO:0007669"/>
    <property type="project" value="InterPro"/>
</dbReference>